<name>A0AA37WVQ4_9HYPH</name>
<gene>
    <name evidence="3" type="ORF">GCM10007890_53620</name>
</gene>
<evidence type="ECO:0000313" key="4">
    <source>
        <dbReference type="Proteomes" id="UP001157440"/>
    </source>
</evidence>
<dbReference type="NCBIfam" id="TIGR01985">
    <property type="entry name" value="phasin_2"/>
    <property type="match status" value="1"/>
</dbReference>
<feature type="domain" description="Phasin" evidence="2">
    <location>
        <begin position="29"/>
        <end position="125"/>
    </location>
</feature>
<comment type="caution">
    <text evidence="3">The sequence shown here is derived from an EMBL/GenBank/DDBJ whole genome shotgun (WGS) entry which is preliminary data.</text>
</comment>
<feature type="region of interest" description="Disordered" evidence="1">
    <location>
        <begin position="122"/>
        <end position="158"/>
    </location>
</feature>
<feature type="compositionally biased region" description="Low complexity" evidence="1">
    <location>
        <begin position="140"/>
        <end position="158"/>
    </location>
</feature>
<protein>
    <submittedName>
        <fullName evidence="3">Phasin</fullName>
    </submittedName>
</protein>
<dbReference type="InterPro" id="IPR018968">
    <property type="entry name" value="Phasin"/>
</dbReference>
<organism evidence="3 4">
    <name type="scientific">Methylobacterium tardum</name>
    <dbReference type="NCBI Taxonomy" id="374432"/>
    <lineage>
        <taxon>Bacteria</taxon>
        <taxon>Pseudomonadati</taxon>
        <taxon>Pseudomonadota</taxon>
        <taxon>Alphaproteobacteria</taxon>
        <taxon>Hyphomicrobiales</taxon>
        <taxon>Methylobacteriaceae</taxon>
        <taxon>Methylobacterium</taxon>
    </lineage>
</organism>
<dbReference type="EMBL" id="BSPL01000025">
    <property type="protein sequence ID" value="GLS73347.1"/>
    <property type="molecule type" value="Genomic_DNA"/>
</dbReference>
<evidence type="ECO:0000259" key="2">
    <source>
        <dbReference type="Pfam" id="PF09361"/>
    </source>
</evidence>
<reference evidence="4" key="1">
    <citation type="journal article" date="2019" name="Int. J. Syst. Evol. Microbiol.">
        <title>The Global Catalogue of Microorganisms (GCM) 10K type strain sequencing project: providing services to taxonomists for standard genome sequencing and annotation.</title>
        <authorList>
            <consortium name="The Broad Institute Genomics Platform"/>
            <consortium name="The Broad Institute Genome Sequencing Center for Infectious Disease"/>
            <person name="Wu L."/>
            <person name="Ma J."/>
        </authorList>
    </citation>
    <scope>NUCLEOTIDE SEQUENCE [LARGE SCALE GENOMIC DNA]</scope>
    <source>
        <strain evidence="4">NBRC 103632</strain>
    </source>
</reference>
<evidence type="ECO:0000313" key="3">
    <source>
        <dbReference type="EMBL" id="GLS73347.1"/>
    </source>
</evidence>
<accession>A0AA37WVQ4</accession>
<dbReference type="Proteomes" id="UP001157440">
    <property type="component" value="Unassembled WGS sequence"/>
</dbReference>
<sequence>MANIPSYEVPPQLRDLAETSLEQARKAFESFIGTARRTTDTLQGSADLARTSTQDIYARGLDYAEQNVRAALDLGQKLAAARSLPEAAQIQAEYVRERFAAMQAQAKELGGLAQGAFQQGAERARAAVQQGADEARKAVEQGQDAAQQAANEAQQAAH</sequence>
<keyword evidence="4" id="KW-1185">Reference proteome</keyword>
<evidence type="ECO:0000256" key="1">
    <source>
        <dbReference type="SAM" id="MobiDB-lite"/>
    </source>
</evidence>
<dbReference type="InterPro" id="IPR010234">
    <property type="entry name" value="Phasin_subfam-2"/>
</dbReference>
<dbReference type="RefSeq" id="WP_238197361.1">
    <property type="nucleotide sequence ID" value="NZ_BPQZ01000018.1"/>
</dbReference>
<dbReference type="AlphaFoldDB" id="A0AA37WVQ4"/>
<proteinExistence type="predicted"/>
<dbReference type="Pfam" id="PF09361">
    <property type="entry name" value="Phasin_2"/>
    <property type="match status" value="1"/>
</dbReference>